<keyword evidence="2" id="KW-1185">Reference proteome</keyword>
<protein>
    <submittedName>
        <fullName evidence="1">Uncharacterized protein</fullName>
    </submittedName>
</protein>
<organism evidence="1 2">
    <name type="scientific">Hypsibius exemplaris</name>
    <name type="common">Freshwater tardigrade</name>
    <dbReference type="NCBI Taxonomy" id="2072580"/>
    <lineage>
        <taxon>Eukaryota</taxon>
        <taxon>Metazoa</taxon>
        <taxon>Ecdysozoa</taxon>
        <taxon>Tardigrada</taxon>
        <taxon>Eutardigrada</taxon>
        <taxon>Parachela</taxon>
        <taxon>Hypsibioidea</taxon>
        <taxon>Hypsibiidae</taxon>
        <taxon>Hypsibius</taxon>
    </lineage>
</organism>
<evidence type="ECO:0000313" key="2">
    <source>
        <dbReference type="Proteomes" id="UP000192578"/>
    </source>
</evidence>
<evidence type="ECO:0000313" key="1">
    <source>
        <dbReference type="EMBL" id="OWA54755.1"/>
    </source>
</evidence>
<dbReference type="Proteomes" id="UP000192578">
    <property type="component" value="Unassembled WGS sequence"/>
</dbReference>
<sequence>MTTFGESYVDGSGQWSCSATFPTENSHVRGGDFLTRTLSPSSISWDRTIRVARNTLWREAISFSGTLGCLTTRFVSEAVVWSNMRPHDEDHGEGKLIRLGTPRKAEECCDLLEIITAPLQSL</sequence>
<reference evidence="2" key="1">
    <citation type="submission" date="2017-01" db="EMBL/GenBank/DDBJ databases">
        <title>Comparative genomics of anhydrobiosis in the tardigrade Hypsibius dujardini.</title>
        <authorList>
            <person name="Yoshida Y."/>
            <person name="Koutsovoulos G."/>
            <person name="Laetsch D."/>
            <person name="Stevens L."/>
            <person name="Kumar S."/>
            <person name="Horikawa D."/>
            <person name="Ishino K."/>
            <person name="Komine S."/>
            <person name="Tomita M."/>
            <person name="Blaxter M."/>
            <person name="Arakawa K."/>
        </authorList>
    </citation>
    <scope>NUCLEOTIDE SEQUENCE [LARGE SCALE GENOMIC DNA]</scope>
    <source>
        <strain evidence="2">Z151</strain>
    </source>
</reference>
<dbReference type="EMBL" id="MTYJ01000454">
    <property type="protein sequence ID" value="OWA54755.1"/>
    <property type="molecule type" value="Genomic_DNA"/>
</dbReference>
<name>A0A9X6RP58_HYPEX</name>
<dbReference type="AlphaFoldDB" id="A0A9X6RP58"/>
<comment type="caution">
    <text evidence="1">The sequence shown here is derived from an EMBL/GenBank/DDBJ whole genome shotgun (WGS) entry which is preliminary data.</text>
</comment>
<accession>A0A9X6RP58</accession>
<gene>
    <name evidence="1" type="ORF">BV898_19154</name>
</gene>
<proteinExistence type="predicted"/>